<feature type="transmembrane region" description="Helical" evidence="5">
    <location>
        <begin position="222"/>
        <end position="242"/>
    </location>
</feature>
<accession>A0ABU4RJX4</accession>
<evidence type="ECO:0000256" key="3">
    <source>
        <dbReference type="ARBA" id="ARBA00022989"/>
    </source>
</evidence>
<sequence>MLLNERFKEQGGFLFRWRGSLPFLLLPFAALAVAQAGNEVQAGFGKGAEEFCEGLSIAVALAGALLRVYTVGFVPAGTSGRNTNGQRADSLNTSGIYSVVRNPLYLGNFLVLLGFCIGTQVWWLVLGVALVFALYYERIIAAEEAYLVEKFGGAYTVWAERTPAFFPNFTLWRAPDLPFSLRTVLRREYNGLYLVLVVLCAMEVVHDVRAGEATWQSWPADWSYYGVAFAGGTVAYLIARVLKRHTRVLRVSGR</sequence>
<dbReference type="EMBL" id="JAXAFJ010000001">
    <property type="protein sequence ID" value="MDX6804478.1"/>
    <property type="molecule type" value="Genomic_DNA"/>
</dbReference>
<name>A0ABU4RJX4_9HYPH</name>
<keyword evidence="4 5" id="KW-0472">Membrane</keyword>
<proteinExistence type="predicted"/>
<evidence type="ECO:0000256" key="5">
    <source>
        <dbReference type="SAM" id="Phobius"/>
    </source>
</evidence>
<keyword evidence="7" id="KW-1185">Reference proteome</keyword>
<gene>
    <name evidence="6" type="ORF">SCD90_00240</name>
</gene>
<dbReference type="EC" id="2.1.1.334" evidence="6"/>
<dbReference type="PANTHER" id="PTHR12714:SF9">
    <property type="entry name" value="PROTEIN-S-ISOPRENYLCYSTEINE O-METHYLTRANSFERASE"/>
    <property type="match status" value="1"/>
</dbReference>
<dbReference type="Pfam" id="PF04191">
    <property type="entry name" value="PEMT"/>
    <property type="match status" value="1"/>
</dbReference>
<dbReference type="RefSeq" id="WP_319842606.1">
    <property type="nucleotide sequence ID" value="NZ_JAXAFJ010000001.1"/>
</dbReference>
<feature type="transmembrane region" description="Helical" evidence="5">
    <location>
        <begin position="109"/>
        <end position="136"/>
    </location>
</feature>
<evidence type="ECO:0000256" key="2">
    <source>
        <dbReference type="ARBA" id="ARBA00022692"/>
    </source>
</evidence>
<dbReference type="InterPro" id="IPR007318">
    <property type="entry name" value="Phopholipid_MeTrfase"/>
</dbReference>
<keyword evidence="2 5" id="KW-0812">Transmembrane</keyword>
<evidence type="ECO:0000313" key="7">
    <source>
        <dbReference type="Proteomes" id="UP001274321"/>
    </source>
</evidence>
<comment type="caution">
    <text evidence="6">The sequence shown here is derived from an EMBL/GenBank/DDBJ whole genome shotgun (WGS) entry which is preliminary data.</text>
</comment>
<evidence type="ECO:0000256" key="4">
    <source>
        <dbReference type="ARBA" id="ARBA00023136"/>
    </source>
</evidence>
<organism evidence="6 7">
    <name type="scientific">Terrihabitans rhizophilus</name>
    <dbReference type="NCBI Taxonomy" id="3092662"/>
    <lineage>
        <taxon>Bacteria</taxon>
        <taxon>Pseudomonadati</taxon>
        <taxon>Pseudomonadota</taxon>
        <taxon>Alphaproteobacteria</taxon>
        <taxon>Hyphomicrobiales</taxon>
        <taxon>Terrihabitans</taxon>
    </lineage>
</organism>
<dbReference type="PANTHER" id="PTHR12714">
    <property type="entry name" value="PROTEIN-S ISOPRENYLCYSTEINE O-METHYLTRANSFERASE"/>
    <property type="match status" value="1"/>
</dbReference>
<dbReference type="GO" id="GO:0004671">
    <property type="term" value="F:protein C-terminal S-isoprenylcysteine carboxyl O-methyltransferase activity"/>
    <property type="evidence" value="ECO:0007669"/>
    <property type="project" value="UniProtKB-EC"/>
</dbReference>
<dbReference type="GO" id="GO:0032259">
    <property type="term" value="P:methylation"/>
    <property type="evidence" value="ECO:0007669"/>
    <property type="project" value="UniProtKB-KW"/>
</dbReference>
<protein>
    <submittedName>
        <fullName evidence="6">Isoprenylcysteine carboxylmethyltransferase family protein</fullName>
        <ecNumber evidence="6">2.1.1.100</ecNumber>
        <ecNumber evidence="6">2.1.1.334</ecNumber>
    </submittedName>
</protein>
<comment type="subcellular location">
    <subcellularLocation>
        <location evidence="1">Endomembrane system</location>
        <topology evidence="1">Multi-pass membrane protein</topology>
    </subcellularLocation>
</comment>
<evidence type="ECO:0000313" key="6">
    <source>
        <dbReference type="EMBL" id="MDX6804478.1"/>
    </source>
</evidence>
<dbReference type="EC" id="2.1.1.100" evidence="6"/>
<reference evidence="6 7" key="1">
    <citation type="submission" date="2023-11" db="EMBL/GenBank/DDBJ databases">
        <authorList>
            <person name="Bao R."/>
        </authorList>
    </citation>
    <scope>NUCLEOTIDE SEQUENCE [LARGE SCALE GENOMIC DNA]</scope>
    <source>
        <strain evidence="6 7">PJ23</strain>
    </source>
</reference>
<keyword evidence="6" id="KW-0489">Methyltransferase</keyword>
<keyword evidence="6" id="KW-0808">Transferase</keyword>
<keyword evidence="3 5" id="KW-1133">Transmembrane helix</keyword>
<dbReference type="Gene3D" id="1.20.120.1630">
    <property type="match status" value="1"/>
</dbReference>
<dbReference type="Proteomes" id="UP001274321">
    <property type="component" value="Unassembled WGS sequence"/>
</dbReference>
<evidence type="ECO:0000256" key="1">
    <source>
        <dbReference type="ARBA" id="ARBA00004127"/>
    </source>
</evidence>